<dbReference type="SUPFAM" id="SSF53850">
    <property type="entry name" value="Periplasmic binding protein-like II"/>
    <property type="match status" value="1"/>
</dbReference>
<dbReference type="EMBL" id="WAGX01000007">
    <property type="protein sequence ID" value="KAB1436038.1"/>
    <property type="molecule type" value="Genomic_DNA"/>
</dbReference>
<dbReference type="InterPro" id="IPR001638">
    <property type="entry name" value="Solute-binding_3/MltF_N"/>
</dbReference>
<dbReference type="Gene3D" id="3.40.190.10">
    <property type="entry name" value="Periplasmic binding protein-like II"/>
    <property type="match status" value="2"/>
</dbReference>
<evidence type="ECO:0000259" key="3">
    <source>
        <dbReference type="SMART" id="SM00062"/>
    </source>
</evidence>
<keyword evidence="5" id="KW-1185">Reference proteome</keyword>
<proteinExistence type="predicted"/>
<reference evidence="4 5" key="1">
    <citation type="submission" date="2019-09" db="EMBL/GenBank/DDBJ databases">
        <authorList>
            <person name="Valk L.C."/>
        </authorList>
    </citation>
    <scope>NUCLEOTIDE SEQUENCE [LARGE SCALE GENOMIC DNA]</scope>
    <source>
        <strain evidence="4">GalUA</strain>
    </source>
</reference>
<feature type="region of interest" description="Disordered" evidence="2">
    <location>
        <begin position="72"/>
        <end position="105"/>
    </location>
</feature>
<evidence type="ECO:0000313" key="4">
    <source>
        <dbReference type="EMBL" id="KAB1436038.1"/>
    </source>
</evidence>
<dbReference type="Pfam" id="PF00497">
    <property type="entry name" value="SBP_bac_3"/>
    <property type="match status" value="1"/>
</dbReference>
<dbReference type="PANTHER" id="PTHR35936:SF19">
    <property type="entry name" value="AMINO-ACID-BINDING PROTEIN YXEM-RELATED"/>
    <property type="match status" value="1"/>
</dbReference>
<reference evidence="4 5" key="2">
    <citation type="submission" date="2020-02" db="EMBL/GenBank/DDBJ databases">
        <title>Candidatus Galacturonibacter soehngenii shows hetero-acetogenic catabolism of galacturonic acid but lacks a canonical carbon monoxide dehydrogenase/acetyl-CoA synthase complex.</title>
        <authorList>
            <person name="Diender M."/>
            <person name="Stouten G.R."/>
            <person name="Petersen J.F."/>
            <person name="Nielsen P.H."/>
            <person name="Dueholm M.S."/>
            <person name="Pronk J.T."/>
            <person name="Van Loosdrecht M.C.M."/>
        </authorList>
    </citation>
    <scope>NUCLEOTIDE SEQUENCE [LARGE SCALE GENOMIC DNA]</scope>
    <source>
        <strain evidence="4">GalUA</strain>
    </source>
</reference>
<name>A0A7V7UB13_9FIRM</name>
<dbReference type="AlphaFoldDB" id="A0A7V7UB13"/>
<evidence type="ECO:0000256" key="2">
    <source>
        <dbReference type="SAM" id="MobiDB-lite"/>
    </source>
</evidence>
<organism evidence="4 5">
    <name type="scientific">Candidatus Galacturonatibacter soehngenii</name>
    <dbReference type="NCBI Taxonomy" id="2307010"/>
    <lineage>
        <taxon>Bacteria</taxon>
        <taxon>Bacillati</taxon>
        <taxon>Bacillota</taxon>
        <taxon>Clostridia</taxon>
        <taxon>Lachnospirales</taxon>
        <taxon>Lachnospiraceae</taxon>
        <taxon>Candidatus Galacturonatibacter</taxon>
    </lineage>
</organism>
<sequence length="355" mass="39767">MPTILMDSYQKAQIFRFGRNQITEKKNLEKINSHIKKEENCMKKNILKKLVTGIMVTTLAAGVLTGCAKKAESDSNANASNQEASDEKATDASTDNANTEDAKNTDLEEVTTIYAATGGAPKPFTFVDDSNELTGHNIDLIKAVFERLPQYKLEIEVTDFPSIFAGLDSDRYQIGVNNFAMNEERKEKYLFSDPIFANEYVAIFAKDSDKAESVESWEDLAGLKTISQAGINITTALENYNTANPDNAIQIEYSEADLVLQIQDVEAGKYDFVLMDKPMFEYYQKEFNFNVVGAEISNDVSQDLLPQPFSYLLISKGNEQLVEDINKALKEVIQDGKSKEINENWFGSDYSPSYN</sequence>
<comment type="caution">
    <text evidence="4">The sequence shown here is derived from an EMBL/GenBank/DDBJ whole genome shotgun (WGS) entry which is preliminary data.</text>
</comment>
<feature type="domain" description="Solute-binding protein family 3/N-terminal" evidence="3">
    <location>
        <begin position="112"/>
        <end position="349"/>
    </location>
</feature>
<accession>A0A7V7UB13</accession>
<protein>
    <submittedName>
        <fullName evidence="4">Transporter substrate-binding domain-containing protein</fullName>
    </submittedName>
</protein>
<dbReference type="SMART" id="SM00062">
    <property type="entry name" value="PBPb"/>
    <property type="match status" value="1"/>
</dbReference>
<dbReference type="PANTHER" id="PTHR35936">
    <property type="entry name" value="MEMBRANE-BOUND LYTIC MUREIN TRANSGLYCOSYLASE F"/>
    <property type="match status" value="1"/>
</dbReference>
<evidence type="ECO:0000313" key="5">
    <source>
        <dbReference type="Proteomes" id="UP000461768"/>
    </source>
</evidence>
<gene>
    <name evidence="4" type="ORF">F7O84_16860</name>
</gene>
<evidence type="ECO:0000256" key="1">
    <source>
        <dbReference type="ARBA" id="ARBA00022729"/>
    </source>
</evidence>
<dbReference type="Proteomes" id="UP000461768">
    <property type="component" value="Unassembled WGS sequence"/>
</dbReference>
<feature type="compositionally biased region" description="Polar residues" evidence="2">
    <location>
        <begin position="74"/>
        <end position="83"/>
    </location>
</feature>
<dbReference type="OrthoDB" id="8613538at2"/>
<keyword evidence="1" id="KW-0732">Signal</keyword>